<keyword evidence="3" id="KW-0804">Transcription</keyword>
<keyword evidence="4" id="KW-1133">Transmembrane helix</keyword>
<keyword evidence="4" id="KW-0812">Transmembrane</keyword>
<dbReference type="SUPFAM" id="SSF46689">
    <property type="entry name" value="Homeodomain-like"/>
    <property type="match status" value="1"/>
</dbReference>
<keyword evidence="2" id="KW-0238">DNA-binding</keyword>
<comment type="caution">
    <text evidence="6">The sequence shown here is derived from an EMBL/GenBank/DDBJ whole genome shotgun (WGS) entry which is preliminary data.</text>
</comment>
<dbReference type="SMART" id="SM00342">
    <property type="entry name" value="HTH_ARAC"/>
    <property type="match status" value="1"/>
</dbReference>
<dbReference type="AlphaFoldDB" id="A0A1F7FEM3"/>
<evidence type="ECO:0000313" key="6">
    <source>
        <dbReference type="EMBL" id="OGK05041.1"/>
    </source>
</evidence>
<dbReference type="PANTHER" id="PTHR43280:SF2">
    <property type="entry name" value="HTH-TYPE TRANSCRIPTIONAL REGULATOR EXSA"/>
    <property type="match status" value="1"/>
</dbReference>
<evidence type="ECO:0000313" key="7">
    <source>
        <dbReference type="Proteomes" id="UP000179243"/>
    </source>
</evidence>
<evidence type="ECO:0000256" key="3">
    <source>
        <dbReference type="ARBA" id="ARBA00023163"/>
    </source>
</evidence>
<reference evidence="6 7" key="1">
    <citation type="journal article" date="2016" name="Nat. Commun.">
        <title>Thousands of microbial genomes shed light on interconnected biogeochemical processes in an aquifer system.</title>
        <authorList>
            <person name="Anantharaman K."/>
            <person name="Brown C.T."/>
            <person name="Hug L.A."/>
            <person name="Sharon I."/>
            <person name="Castelle C.J."/>
            <person name="Probst A.J."/>
            <person name="Thomas B.C."/>
            <person name="Singh A."/>
            <person name="Wilkins M.J."/>
            <person name="Karaoz U."/>
            <person name="Brodie E.L."/>
            <person name="Williams K.H."/>
            <person name="Hubbard S.S."/>
            <person name="Banfield J.F."/>
        </authorList>
    </citation>
    <scope>NUCLEOTIDE SEQUENCE [LARGE SCALE GENOMIC DNA]</scope>
</reference>
<dbReference type="Proteomes" id="UP000179243">
    <property type="component" value="Unassembled WGS sequence"/>
</dbReference>
<evidence type="ECO:0000256" key="2">
    <source>
        <dbReference type="ARBA" id="ARBA00023125"/>
    </source>
</evidence>
<gene>
    <name evidence="6" type="ORF">A2519_10240</name>
</gene>
<evidence type="ECO:0000259" key="5">
    <source>
        <dbReference type="PROSITE" id="PS01124"/>
    </source>
</evidence>
<dbReference type="PRINTS" id="PR00032">
    <property type="entry name" value="HTHARAC"/>
</dbReference>
<name>A0A1F7FEM3_UNCRA</name>
<proteinExistence type="predicted"/>
<protein>
    <recommendedName>
        <fullName evidence="5">HTH araC/xylS-type domain-containing protein</fullName>
    </recommendedName>
</protein>
<keyword evidence="4" id="KW-0472">Membrane</keyword>
<organism evidence="6 7">
    <name type="scientific">Candidatus Raymondbacteria bacterium RIFOXYD12_FULL_49_13</name>
    <dbReference type="NCBI Taxonomy" id="1817890"/>
    <lineage>
        <taxon>Bacteria</taxon>
        <taxon>Raymondiibacteriota</taxon>
    </lineage>
</organism>
<dbReference type="InterPro" id="IPR018062">
    <property type="entry name" value="HTH_AraC-typ_CS"/>
</dbReference>
<dbReference type="GO" id="GO:0043565">
    <property type="term" value="F:sequence-specific DNA binding"/>
    <property type="evidence" value="ECO:0007669"/>
    <property type="project" value="InterPro"/>
</dbReference>
<dbReference type="InterPro" id="IPR020449">
    <property type="entry name" value="Tscrpt_reg_AraC-type_HTH"/>
</dbReference>
<feature type="transmembrane region" description="Helical" evidence="4">
    <location>
        <begin position="401"/>
        <end position="420"/>
    </location>
</feature>
<dbReference type="InterPro" id="IPR009057">
    <property type="entry name" value="Homeodomain-like_sf"/>
</dbReference>
<dbReference type="InterPro" id="IPR018060">
    <property type="entry name" value="HTH_AraC"/>
</dbReference>
<dbReference type="Gene3D" id="1.10.10.60">
    <property type="entry name" value="Homeodomain-like"/>
    <property type="match status" value="2"/>
</dbReference>
<dbReference type="Pfam" id="PF12833">
    <property type="entry name" value="HTH_18"/>
    <property type="match status" value="1"/>
</dbReference>
<evidence type="ECO:0000256" key="4">
    <source>
        <dbReference type="SAM" id="Phobius"/>
    </source>
</evidence>
<dbReference type="PROSITE" id="PS00041">
    <property type="entry name" value="HTH_ARAC_FAMILY_1"/>
    <property type="match status" value="1"/>
</dbReference>
<dbReference type="GO" id="GO:0003700">
    <property type="term" value="F:DNA-binding transcription factor activity"/>
    <property type="evidence" value="ECO:0007669"/>
    <property type="project" value="InterPro"/>
</dbReference>
<dbReference type="EMBL" id="MFYX01000064">
    <property type="protein sequence ID" value="OGK05041.1"/>
    <property type="molecule type" value="Genomic_DNA"/>
</dbReference>
<accession>A0A1F7FEM3</accession>
<feature type="domain" description="HTH araC/xylS-type" evidence="5">
    <location>
        <begin position="436"/>
        <end position="534"/>
    </location>
</feature>
<evidence type="ECO:0000256" key="1">
    <source>
        <dbReference type="ARBA" id="ARBA00023015"/>
    </source>
</evidence>
<keyword evidence="1" id="KW-0805">Transcription regulation</keyword>
<dbReference type="PROSITE" id="PS01124">
    <property type="entry name" value="HTH_ARAC_FAMILY_2"/>
    <property type="match status" value="1"/>
</dbReference>
<dbReference type="PANTHER" id="PTHR43280">
    <property type="entry name" value="ARAC-FAMILY TRANSCRIPTIONAL REGULATOR"/>
    <property type="match status" value="1"/>
</dbReference>
<sequence length="534" mass="59740">MVLFFTALPHAADTVYFSEDFEDSVEVSAGFTINGWAQGNVAVTKKAAFRGTSGLRISADSDWVAARTLMLTGSSPELVKGLYCHFAMRLNRANGTLPAQTTASHLTLLGFRVVSKIDSPFTTPGLVLRKTADGTPGLLLLMRPNGKGRTWTIPDTGLALVRLSQWISIDIFIRVDGATIEDSLFIDGLPAGNRKIELSRPVGHYQYIEFRCKKTAREFGIASMDIDHFIISSARRVHEGLAMDIVRPRQDNHEFRRGDTVFLRLRLPPVSKKCYIDLNAHADIFTGDRGNRFGPFDETSNLTFSINSETQDLYFKYRRGSNEFIALKKDSLADRFFTSAIAVSMLDLSPGSGEILLPLVLNDKMVKGGWSFEGYLVRENGEVLDFPKTEFTIRDNSKARIFVGASVLAVAIALLGARAWRKRFRIVPDNWKSIVTEVDSFLSAHFHEELGSKSIARTVRLSPRRLLTIYQTVTGKSPMEQLREVRIEKACDMLRSSNDSITEISYKVGYSDPDIFLRNFKKMTGKSPSKYRTG</sequence>